<evidence type="ECO:0000313" key="3">
    <source>
        <dbReference type="Proteomes" id="UP001428290"/>
    </source>
</evidence>
<dbReference type="PROSITE" id="PS51725">
    <property type="entry name" value="ABM"/>
    <property type="match status" value="1"/>
</dbReference>
<proteinExistence type="predicted"/>
<dbReference type="Gene3D" id="3.30.70.100">
    <property type="match status" value="1"/>
</dbReference>
<evidence type="ECO:0000259" key="1">
    <source>
        <dbReference type="PROSITE" id="PS51725"/>
    </source>
</evidence>
<reference evidence="2 3" key="1">
    <citation type="submission" date="2024-02" db="EMBL/GenBank/DDBJ databases">
        <title>Herpetosiphon gulosus NBRC 112829.</title>
        <authorList>
            <person name="Ichikawa N."/>
            <person name="Katano-Makiyama Y."/>
            <person name="Hidaka K."/>
        </authorList>
    </citation>
    <scope>NUCLEOTIDE SEQUENCE [LARGE SCALE GENOMIC DNA]</scope>
    <source>
        <strain evidence="2 3">NBRC 112829</strain>
    </source>
</reference>
<name>A0ABP9WX11_9CHLR</name>
<feature type="domain" description="ABM" evidence="1">
    <location>
        <begin position="2"/>
        <end position="91"/>
    </location>
</feature>
<comment type="caution">
    <text evidence="2">The sequence shown here is derived from an EMBL/GenBank/DDBJ whole genome shotgun (WGS) entry which is preliminary data.</text>
</comment>
<organism evidence="2 3">
    <name type="scientific">Herpetosiphon gulosus</name>
    <dbReference type="NCBI Taxonomy" id="1973496"/>
    <lineage>
        <taxon>Bacteria</taxon>
        <taxon>Bacillati</taxon>
        <taxon>Chloroflexota</taxon>
        <taxon>Chloroflexia</taxon>
        <taxon>Herpetosiphonales</taxon>
        <taxon>Herpetosiphonaceae</taxon>
        <taxon>Herpetosiphon</taxon>
    </lineage>
</organism>
<dbReference type="InterPro" id="IPR007138">
    <property type="entry name" value="ABM_dom"/>
</dbReference>
<dbReference type="EMBL" id="BAABRU010000004">
    <property type="protein sequence ID" value="GAA5527737.1"/>
    <property type="molecule type" value="Genomic_DNA"/>
</dbReference>
<dbReference type="SUPFAM" id="SSF54909">
    <property type="entry name" value="Dimeric alpha+beta barrel"/>
    <property type="match status" value="1"/>
</dbReference>
<dbReference type="InterPro" id="IPR011008">
    <property type="entry name" value="Dimeric_a/b-barrel"/>
</dbReference>
<accession>A0ABP9WX11</accession>
<dbReference type="Proteomes" id="UP001428290">
    <property type="component" value="Unassembled WGS sequence"/>
</dbReference>
<gene>
    <name evidence="2" type="ORF">Hgul01_01530</name>
</gene>
<sequence>MVVRLVRLKFAPEHVAEFLAFYAECEPTIRHQEGCLALSLLRETGDPTAFATWSTWESGRDLQRYRRSEFFRGFWPRVKSLLREPADAVSYDALTGDAIPDFHPQPTHGAQLTPLAIE</sequence>
<dbReference type="RefSeq" id="WP_345721353.1">
    <property type="nucleotide sequence ID" value="NZ_BAABRU010000004.1"/>
</dbReference>
<protein>
    <recommendedName>
        <fullName evidence="1">ABM domain-containing protein</fullName>
    </recommendedName>
</protein>
<keyword evidence="3" id="KW-1185">Reference proteome</keyword>
<dbReference type="Pfam" id="PF03992">
    <property type="entry name" value="ABM"/>
    <property type="match status" value="1"/>
</dbReference>
<evidence type="ECO:0000313" key="2">
    <source>
        <dbReference type="EMBL" id="GAA5527737.1"/>
    </source>
</evidence>